<dbReference type="EnsemblMetazoa" id="AATE003186-RA">
    <property type="protein sequence ID" value="AATE003186-PA.1"/>
    <property type="gene ID" value="AATE003186"/>
</dbReference>
<name>A0A182IPV2_ANOAO</name>
<organism evidence="1">
    <name type="scientific">Anopheles atroparvus</name>
    <name type="common">European mosquito</name>
    <dbReference type="NCBI Taxonomy" id="41427"/>
    <lineage>
        <taxon>Eukaryota</taxon>
        <taxon>Metazoa</taxon>
        <taxon>Ecdysozoa</taxon>
        <taxon>Arthropoda</taxon>
        <taxon>Hexapoda</taxon>
        <taxon>Insecta</taxon>
        <taxon>Pterygota</taxon>
        <taxon>Neoptera</taxon>
        <taxon>Endopterygota</taxon>
        <taxon>Diptera</taxon>
        <taxon>Nematocera</taxon>
        <taxon>Culicoidea</taxon>
        <taxon>Culicidae</taxon>
        <taxon>Anophelinae</taxon>
        <taxon>Anopheles</taxon>
    </lineage>
</organism>
<reference evidence="1" key="1">
    <citation type="submission" date="2022-08" db="UniProtKB">
        <authorList>
            <consortium name="EnsemblMetazoa"/>
        </authorList>
    </citation>
    <scope>IDENTIFICATION</scope>
    <source>
        <strain evidence="1">EBRO</strain>
    </source>
</reference>
<accession>A0A182IPV2</accession>
<proteinExistence type="predicted"/>
<dbReference type="VEuPathDB" id="VectorBase:AATE003186"/>
<sequence length="197" mass="20910">MSHKPEPTVLASVGATRILTLLVAVCLFGSGIALNCQVCHSTGNYQECLRNATATCTVSMVNTTHLFLAPSNPTLRNVTLPKGKPQFQCFQVNYTGAAGKAWNYEMGCTFASTKICEGWRKAIKCHTGTAKLPSVTVRTVPVRPTPVPPATSQGLQVVIVPGNTYGVQQATPPPPVARPAVIVVHGKYKSSAGSELY</sequence>
<evidence type="ECO:0000313" key="1">
    <source>
        <dbReference type="EnsemblMetazoa" id="AATE003186-PA.1"/>
    </source>
</evidence>
<dbReference type="AlphaFoldDB" id="A0A182IPV2"/>
<protein>
    <submittedName>
        <fullName evidence="1">Uncharacterized protein</fullName>
    </submittedName>
</protein>